<proteinExistence type="predicted"/>
<dbReference type="Gene3D" id="3.30.530.20">
    <property type="match status" value="1"/>
</dbReference>
<gene>
    <name evidence="1" type="ORF">NRE15_00180</name>
</gene>
<dbReference type="InterPro" id="IPR023393">
    <property type="entry name" value="START-like_dom_sf"/>
</dbReference>
<dbReference type="EMBL" id="CP102453">
    <property type="protein sequence ID" value="UUX34122.1"/>
    <property type="molecule type" value="Genomic_DNA"/>
</dbReference>
<dbReference type="RefSeq" id="WP_313793625.1">
    <property type="nucleotide sequence ID" value="NZ_CP102453.1"/>
</dbReference>
<organism evidence="1 2">
    <name type="scientific">Fundicoccus culcitae</name>
    <dbReference type="NCBI Taxonomy" id="2969821"/>
    <lineage>
        <taxon>Bacteria</taxon>
        <taxon>Bacillati</taxon>
        <taxon>Bacillota</taxon>
        <taxon>Bacilli</taxon>
        <taxon>Lactobacillales</taxon>
        <taxon>Aerococcaceae</taxon>
        <taxon>Fundicoccus</taxon>
    </lineage>
</organism>
<name>A0ABY5P5Y3_9LACT</name>
<dbReference type="SUPFAM" id="SSF55961">
    <property type="entry name" value="Bet v1-like"/>
    <property type="match status" value="1"/>
</dbReference>
<keyword evidence="2" id="KW-1185">Reference proteome</keyword>
<reference evidence="1 2" key="1">
    <citation type="submission" date="2022-08" db="EMBL/GenBank/DDBJ databases">
        <title>Aerococcaceae sp. nov isolated from spoiled eye mask.</title>
        <authorList>
            <person name="Zhou G."/>
            <person name="Xie X.-B."/>
            <person name="Shi Q.-S."/>
            <person name="Wang Y.-S."/>
            <person name="Wen X."/>
            <person name="Peng H."/>
            <person name="Yang X.-J."/>
            <person name="Tao H.-B."/>
            <person name="Huang X.-M."/>
        </authorList>
    </citation>
    <scope>NUCLEOTIDE SEQUENCE [LARGE SCALE GENOMIC DNA]</scope>
    <source>
        <strain evidence="2">DM20194951</strain>
    </source>
</reference>
<sequence>MDVQFYKDEQGFYQQITEIIHAEIDVVFAYLATNKISLWFPQLSYQPIDGVIHLVFDMAGEGPDEVMAILDIRQDEFLKFEWGDGYVQFTLEETENGTLITLDEFLTPLFPSIANDFTGWYYQMNNIRNISETDDPSPLDDFDFKTLEYHTAQALAALE</sequence>
<dbReference type="Proteomes" id="UP001315967">
    <property type="component" value="Chromosome"/>
</dbReference>
<evidence type="ECO:0000313" key="1">
    <source>
        <dbReference type="EMBL" id="UUX34122.1"/>
    </source>
</evidence>
<protein>
    <submittedName>
        <fullName evidence="1">Uncharacterized protein</fullName>
    </submittedName>
</protein>
<accession>A0ABY5P5Y3</accession>
<evidence type="ECO:0000313" key="2">
    <source>
        <dbReference type="Proteomes" id="UP001315967"/>
    </source>
</evidence>